<dbReference type="PROSITE" id="PS00107">
    <property type="entry name" value="PROTEIN_KINASE_ATP"/>
    <property type="match status" value="1"/>
</dbReference>
<keyword evidence="4" id="KW-0418">Kinase</keyword>
<dbReference type="InterPro" id="IPR011009">
    <property type="entry name" value="Kinase-like_dom_sf"/>
</dbReference>
<dbReference type="InterPro" id="IPR000719">
    <property type="entry name" value="Prot_kinase_dom"/>
</dbReference>
<dbReference type="SMART" id="SM00220">
    <property type="entry name" value="S_TKc"/>
    <property type="match status" value="1"/>
</dbReference>
<dbReference type="Proteomes" id="UP001165083">
    <property type="component" value="Unassembled WGS sequence"/>
</dbReference>
<dbReference type="SUPFAM" id="SSF56112">
    <property type="entry name" value="Protein kinase-like (PK-like)"/>
    <property type="match status" value="1"/>
</dbReference>
<evidence type="ECO:0000256" key="4">
    <source>
        <dbReference type="RuleBase" id="RU000304"/>
    </source>
</evidence>
<dbReference type="EMBL" id="BSXW01000590">
    <property type="protein sequence ID" value="GMF26166.1"/>
    <property type="molecule type" value="Genomic_DNA"/>
</dbReference>
<dbReference type="InterPro" id="IPR017441">
    <property type="entry name" value="Protein_kinase_ATP_BS"/>
</dbReference>
<organism evidence="7 8">
    <name type="scientific">Phytophthora lilii</name>
    <dbReference type="NCBI Taxonomy" id="2077276"/>
    <lineage>
        <taxon>Eukaryota</taxon>
        <taxon>Sar</taxon>
        <taxon>Stramenopiles</taxon>
        <taxon>Oomycota</taxon>
        <taxon>Peronosporomycetes</taxon>
        <taxon>Peronosporales</taxon>
        <taxon>Peronosporaceae</taxon>
        <taxon>Phytophthora</taxon>
    </lineage>
</organism>
<keyword evidence="2 3" id="KW-0067">ATP-binding</keyword>
<reference evidence="7" key="1">
    <citation type="submission" date="2023-04" db="EMBL/GenBank/DDBJ databases">
        <title>Phytophthora lilii NBRC 32176.</title>
        <authorList>
            <person name="Ichikawa N."/>
            <person name="Sato H."/>
            <person name="Tonouchi N."/>
        </authorList>
    </citation>
    <scope>NUCLEOTIDE SEQUENCE</scope>
    <source>
        <strain evidence="7">NBRC 32176</strain>
    </source>
</reference>
<accession>A0A9W6U552</accession>
<name>A0A9W6U552_9STRA</name>
<feature type="domain" description="Protein kinase" evidence="6">
    <location>
        <begin position="52"/>
        <end position="278"/>
    </location>
</feature>
<evidence type="ECO:0000256" key="1">
    <source>
        <dbReference type="ARBA" id="ARBA00022741"/>
    </source>
</evidence>
<keyword evidence="4" id="KW-0723">Serine/threonine-protein kinase</keyword>
<gene>
    <name evidence="7" type="ORF">Plil01_001086800</name>
</gene>
<proteinExistence type="inferred from homology"/>
<protein>
    <submittedName>
        <fullName evidence="7">Unnamed protein product</fullName>
    </submittedName>
</protein>
<evidence type="ECO:0000256" key="2">
    <source>
        <dbReference type="ARBA" id="ARBA00022840"/>
    </source>
</evidence>
<keyword evidence="8" id="KW-1185">Reference proteome</keyword>
<dbReference type="PROSITE" id="PS00108">
    <property type="entry name" value="PROTEIN_KINASE_ST"/>
    <property type="match status" value="1"/>
</dbReference>
<dbReference type="Gene3D" id="1.10.510.10">
    <property type="entry name" value="Transferase(Phosphotransferase) domain 1"/>
    <property type="match status" value="1"/>
</dbReference>
<dbReference type="PROSITE" id="PS50011">
    <property type="entry name" value="PROTEIN_KINASE_DOM"/>
    <property type="match status" value="1"/>
</dbReference>
<comment type="similarity">
    <text evidence="4">Belongs to the protein kinase superfamily.</text>
</comment>
<feature type="binding site" evidence="3">
    <location>
        <position position="91"/>
    </location>
    <ligand>
        <name>ATP</name>
        <dbReference type="ChEBI" id="CHEBI:30616"/>
    </ligand>
</feature>
<keyword evidence="4" id="KW-0808">Transferase</keyword>
<dbReference type="FunFam" id="3.30.200.20:FF:000042">
    <property type="entry name" value="Aurora kinase A"/>
    <property type="match status" value="1"/>
</dbReference>
<dbReference type="OrthoDB" id="40902at2759"/>
<evidence type="ECO:0000256" key="5">
    <source>
        <dbReference type="SAM" id="MobiDB-lite"/>
    </source>
</evidence>
<sequence length="278" mass="31156">MLTPSFAGSGGPPILPSPESSPLLRFDPREEDHLVTQGLTDVHGVAMFHSLYDVGDLIGRGAFSLVYLCRRKETQQIFAVKVINKALCVKKKTLRDEITVLLRVKHANIISLEEVYESDQELLLVMERCVVLSVCRRRAERSRAHLGRVCCCCCRVTGGELFDRIVRVGVYSERQAAEIVTNVLQALNYLHSCHIMHRDIKPENILLASGDSSDVKLSDFGIAKILEDEDDGARSRGRAYTSCGTDYYVGTCESMLCWVVQLLTLQCVFALYGQHPRY</sequence>
<dbReference type="GO" id="GO:0005524">
    <property type="term" value="F:ATP binding"/>
    <property type="evidence" value="ECO:0007669"/>
    <property type="project" value="UniProtKB-UniRule"/>
</dbReference>
<keyword evidence="1 3" id="KW-0547">Nucleotide-binding</keyword>
<dbReference type="InterPro" id="IPR008271">
    <property type="entry name" value="Ser/Thr_kinase_AS"/>
</dbReference>
<dbReference type="GO" id="GO:0004674">
    <property type="term" value="F:protein serine/threonine kinase activity"/>
    <property type="evidence" value="ECO:0007669"/>
    <property type="project" value="UniProtKB-KW"/>
</dbReference>
<evidence type="ECO:0000313" key="7">
    <source>
        <dbReference type="EMBL" id="GMF26166.1"/>
    </source>
</evidence>
<evidence type="ECO:0000313" key="8">
    <source>
        <dbReference type="Proteomes" id="UP001165083"/>
    </source>
</evidence>
<feature type="region of interest" description="Disordered" evidence="5">
    <location>
        <begin position="1"/>
        <end position="22"/>
    </location>
</feature>
<dbReference type="Gene3D" id="3.30.200.20">
    <property type="entry name" value="Phosphorylase Kinase, domain 1"/>
    <property type="match status" value="1"/>
</dbReference>
<evidence type="ECO:0000256" key="3">
    <source>
        <dbReference type="PROSITE-ProRule" id="PRU10141"/>
    </source>
</evidence>
<dbReference type="Pfam" id="PF00069">
    <property type="entry name" value="Pkinase"/>
    <property type="match status" value="1"/>
</dbReference>
<evidence type="ECO:0000259" key="6">
    <source>
        <dbReference type="PROSITE" id="PS50011"/>
    </source>
</evidence>
<comment type="caution">
    <text evidence="7">The sequence shown here is derived from an EMBL/GenBank/DDBJ whole genome shotgun (WGS) entry which is preliminary data.</text>
</comment>
<dbReference type="PANTHER" id="PTHR24347">
    <property type="entry name" value="SERINE/THREONINE-PROTEIN KINASE"/>
    <property type="match status" value="1"/>
</dbReference>
<dbReference type="AlphaFoldDB" id="A0A9W6U552"/>